<comment type="caution">
    <text evidence="1">The sequence shown here is derived from an EMBL/GenBank/DDBJ whole genome shotgun (WGS) entry which is preliminary data.</text>
</comment>
<evidence type="ECO:0000313" key="2">
    <source>
        <dbReference type="Proteomes" id="UP000234328"/>
    </source>
</evidence>
<organism evidence="1 2">
    <name type="scientific">Pollutimonas nitritireducens</name>
    <dbReference type="NCBI Taxonomy" id="2045209"/>
    <lineage>
        <taxon>Bacteria</taxon>
        <taxon>Pseudomonadati</taxon>
        <taxon>Pseudomonadota</taxon>
        <taxon>Betaproteobacteria</taxon>
        <taxon>Burkholderiales</taxon>
        <taxon>Alcaligenaceae</taxon>
        <taxon>Pollutimonas</taxon>
    </lineage>
</organism>
<accession>A0A2N4UIY3</accession>
<sequence length="114" mass="12550">MEYTSFSGICGVLPSVHFDPLHPSQIPASNPSFKSNEKLRDLLMLPVCFASGRRNVHLPLAIVATPCARQFLSWLCSDARRLLPITDILTPGHAQGGSATRIMHFLHKFGNNPL</sequence>
<dbReference type="EMBL" id="PDNV01000003">
    <property type="protein sequence ID" value="PLC54982.1"/>
    <property type="molecule type" value="Genomic_DNA"/>
</dbReference>
<proteinExistence type="predicted"/>
<name>A0A2N4UIY3_9BURK</name>
<keyword evidence="2" id="KW-1185">Reference proteome</keyword>
<gene>
    <name evidence="1" type="ORF">CR155_05885</name>
</gene>
<reference evidence="1 2" key="1">
    <citation type="submission" date="2017-10" db="EMBL/GenBank/DDBJ databases">
        <title>Two draft genome sequences of Pusillimonas sp. strains isolated from a nitrate- and radionuclide-contaminated groundwater in Russia.</title>
        <authorList>
            <person name="Grouzdev D.S."/>
            <person name="Tourova T.P."/>
            <person name="Goeva M.A."/>
            <person name="Babich T.L."/>
            <person name="Sokolova D.S."/>
            <person name="Abdullin R."/>
            <person name="Poltaraus A.B."/>
            <person name="Toshchakov S.V."/>
            <person name="Nazina T.N."/>
        </authorList>
    </citation>
    <scope>NUCLEOTIDE SEQUENCE [LARGE SCALE GENOMIC DNA]</scope>
    <source>
        <strain evidence="1 2">JR1/69-2-13</strain>
    </source>
</reference>
<dbReference type="AlphaFoldDB" id="A0A2N4UIY3"/>
<evidence type="ECO:0000313" key="1">
    <source>
        <dbReference type="EMBL" id="PLC54982.1"/>
    </source>
</evidence>
<dbReference type="Proteomes" id="UP000234328">
    <property type="component" value="Unassembled WGS sequence"/>
</dbReference>
<protein>
    <submittedName>
        <fullName evidence="1">Uncharacterized protein</fullName>
    </submittedName>
</protein>